<evidence type="ECO:0000313" key="1">
    <source>
        <dbReference type="EMBL" id="RXZ69829.1"/>
    </source>
</evidence>
<dbReference type="Proteomes" id="UP000289216">
    <property type="component" value="Unassembled WGS sequence"/>
</dbReference>
<accession>A0A4Q2KXX0</accession>
<name>A0A4Q2KXX0_9FUSO</name>
<proteinExistence type="predicted"/>
<sequence length="194" mass="22715">MMNLWNANAEDLTKKTGTKERFQNSGIYEVTIKEAYITHSTKSQAKAITVVLETEENYGRVNFWFLKGDGTENEFTRATLNRMMYLLKLKPNQLKTESKKVRNYDGEEVERVYLLDLEGKSIGIILKVTIEEKQTNFEVKDFFDIKSGKTSDEILKKTEAYTVEFFRKKYAQEVEEYSNNETVETTEDDDEFPF</sequence>
<dbReference type="EMBL" id="SBAP01000012">
    <property type="protein sequence ID" value="RXZ69829.1"/>
    <property type="molecule type" value="Genomic_DNA"/>
</dbReference>
<organism evidence="1 2">
    <name type="scientific">Fusobacterium necrophorum</name>
    <dbReference type="NCBI Taxonomy" id="859"/>
    <lineage>
        <taxon>Bacteria</taxon>
        <taxon>Fusobacteriati</taxon>
        <taxon>Fusobacteriota</taxon>
        <taxon>Fusobacteriia</taxon>
        <taxon>Fusobacteriales</taxon>
        <taxon>Fusobacteriaceae</taxon>
        <taxon>Fusobacterium</taxon>
    </lineage>
</organism>
<dbReference type="RefSeq" id="WP_129491073.1">
    <property type="nucleotide sequence ID" value="NZ_SBAP01000012.1"/>
</dbReference>
<reference evidence="1 2" key="1">
    <citation type="submission" date="2019-01" db="EMBL/GenBank/DDBJ databases">
        <title>Fusobacterium necrophorum Isolated From the Uterus of Dairy Cows.</title>
        <authorList>
            <person name="Francis A.M."/>
        </authorList>
    </citation>
    <scope>NUCLEOTIDE SEQUENCE [LARGE SCALE GENOMIC DNA]</scope>
    <source>
        <strain evidence="1 2">KG35</strain>
    </source>
</reference>
<dbReference type="AlphaFoldDB" id="A0A4Q2KXX0"/>
<protein>
    <submittedName>
        <fullName evidence="1">Uncharacterized protein</fullName>
    </submittedName>
</protein>
<evidence type="ECO:0000313" key="2">
    <source>
        <dbReference type="Proteomes" id="UP000289216"/>
    </source>
</evidence>
<gene>
    <name evidence="1" type="ORF">EPT53_05940</name>
</gene>
<comment type="caution">
    <text evidence="1">The sequence shown here is derived from an EMBL/GenBank/DDBJ whole genome shotgun (WGS) entry which is preliminary data.</text>
</comment>